<keyword evidence="2" id="KW-1185">Reference proteome</keyword>
<accession>A0A7J6AKL0</accession>
<protein>
    <submittedName>
        <fullName evidence="1">Uncharacterized protein</fullName>
    </submittedName>
</protein>
<dbReference type="EMBL" id="JAAGNN010000011">
    <property type="protein sequence ID" value="KAF4083393.1"/>
    <property type="molecule type" value="Genomic_DNA"/>
</dbReference>
<dbReference type="Proteomes" id="UP000593565">
    <property type="component" value="Unassembled WGS sequence"/>
</dbReference>
<comment type="caution">
    <text evidence="1">The sequence shown here is derived from an EMBL/GenBank/DDBJ whole genome shotgun (WGS) entry which is preliminary data.</text>
</comment>
<gene>
    <name evidence="1" type="ORF">AMELA_G00140690</name>
</gene>
<dbReference type="AlphaFoldDB" id="A0A7J6AKL0"/>
<proteinExistence type="predicted"/>
<organism evidence="1 2">
    <name type="scientific">Ameiurus melas</name>
    <name type="common">Black bullhead</name>
    <name type="synonym">Silurus melas</name>
    <dbReference type="NCBI Taxonomy" id="219545"/>
    <lineage>
        <taxon>Eukaryota</taxon>
        <taxon>Metazoa</taxon>
        <taxon>Chordata</taxon>
        <taxon>Craniata</taxon>
        <taxon>Vertebrata</taxon>
        <taxon>Euteleostomi</taxon>
        <taxon>Actinopterygii</taxon>
        <taxon>Neopterygii</taxon>
        <taxon>Teleostei</taxon>
        <taxon>Ostariophysi</taxon>
        <taxon>Siluriformes</taxon>
        <taxon>Ictaluridae</taxon>
        <taxon>Ameiurus</taxon>
    </lineage>
</organism>
<evidence type="ECO:0000313" key="2">
    <source>
        <dbReference type="Proteomes" id="UP000593565"/>
    </source>
</evidence>
<reference evidence="1 2" key="1">
    <citation type="submission" date="2020-02" db="EMBL/GenBank/DDBJ databases">
        <title>A chromosome-scale genome assembly of the black bullhead catfish (Ameiurus melas).</title>
        <authorList>
            <person name="Wen M."/>
            <person name="Zham M."/>
            <person name="Cabau C."/>
            <person name="Klopp C."/>
            <person name="Donnadieu C."/>
            <person name="Roques C."/>
            <person name="Bouchez O."/>
            <person name="Lampietro C."/>
            <person name="Jouanno E."/>
            <person name="Herpin A."/>
            <person name="Louis A."/>
            <person name="Berthelot C."/>
            <person name="Parey E."/>
            <person name="Roest-Crollius H."/>
            <person name="Braasch I."/>
            <person name="Postlethwait J."/>
            <person name="Robinson-Rechavi M."/>
            <person name="Echchiki A."/>
            <person name="Begum T."/>
            <person name="Montfort J."/>
            <person name="Schartl M."/>
            <person name="Bobe J."/>
            <person name="Guiguen Y."/>
        </authorList>
    </citation>
    <scope>NUCLEOTIDE SEQUENCE [LARGE SCALE GENOMIC DNA]</scope>
    <source>
        <strain evidence="1">M_S1</strain>
        <tissue evidence="1">Blood</tissue>
    </source>
</reference>
<name>A0A7J6AKL0_AMEME</name>
<sequence>MLCVAARAELVRGNCVRTIRSGCALQTGPVHARGAPNTNLNSLPSSYALPLQHPTDCLIARSADTMMKNESLSFLPIRV</sequence>
<evidence type="ECO:0000313" key="1">
    <source>
        <dbReference type="EMBL" id="KAF4083393.1"/>
    </source>
</evidence>